<dbReference type="FunFam" id="3.40.50.720:FF:000022">
    <property type="entry name" value="Cinnamyl alcohol dehydrogenase"/>
    <property type="match status" value="1"/>
</dbReference>
<evidence type="ECO:0000313" key="8">
    <source>
        <dbReference type="Proteomes" id="UP000054166"/>
    </source>
</evidence>
<comment type="similarity">
    <text evidence="5">Belongs to the zinc-containing alcohol dehydrogenase family.</text>
</comment>
<dbReference type="InterPro" id="IPR020843">
    <property type="entry name" value="ER"/>
</dbReference>
<dbReference type="AlphaFoldDB" id="A0A0C3G0E0"/>
<reference evidence="8" key="2">
    <citation type="submission" date="2015-01" db="EMBL/GenBank/DDBJ databases">
        <title>Evolutionary Origins and Diversification of the Mycorrhizal Mutualists.</title>
        <authorList>
            <consortium name="DOE Joint Genome Institute"/>
            <consortium name="Mycorrhizal Genomics Consortium"/>
            <person name="Kohler A."/>
            <person name="Kuo A."/>
            <person name="Nagy L.G."/>
            <person name="Floudas D."/>
            <person name="Copeland A."/>
            <person name="Barry K.W."/>
            <person name="Cichocki N."/>
            <person name="Veneault-Fourrey C."/>
            <person name="LaButti K."/>
            <person name="Lindquist E.A."/>
            <person name="Lipzen A."/>
            <person name="Lundell T."/>
            <person name="Morin E."/>
            <person name="Murat C."/>
            <person name="Riley R."/>
            <person name="Ohm R."/>
            <person name="Sun H."/>
            <person name="Tunlid A."/>
            <person name="Henrissat B."/>
            <person name="Grigoriev I.V."/>
            <person name="Hibbett D.S."/>
            <person name="Martin F."/>
        </authorList>
    </citation>
    <scope>NUCLEOTIDE SEQUENCE [LARGE SCALE GENOMIC DNA]</scope>
    <source>
        <strain evidence="8">F 1598</strain>
    </source>
</reference>
<dbReference type="Proteomes" id="UP000054166">
    <property type="component" value="Unassembled WGS sequence"/>
</dbReference>
<name>A0A0C3G0E0_PILCF</name>
<keyword evidence="8" id="KW-1185">Reference proteome</keyword>
<dbReference type="SMART" id="SM00829">
    <property type="entry name" value="PKS_ER"/>
    <property type="match status" value="1"/>
</dbReference>
<dbReference type="InterPro" id="IPR011032">
    <property type="entry name" value="GroES-like_sf"/>
</dbReference>
<evidence type="ECO:0000313" key="7">
    <source>
        <dbReference type="EMBL" id="KIM84101.1"/>
    </source>
</evidence>
<evidence type="ECO:0000256" key="3">
    <source>
        <dbReference type="ARBA" id="ARBA00022833"/>
    </source>
</evidence>
<evidence type="ECO:0000256" key="4">
    <source>
        <dbReference type="ARBA" id="ARBA00023002"/>
    </source>
</evidence>
<dbReference type="Pfam" id="PF00107">
    <property type="entry name" value="ADH_zinc_N"/>
    <property type="match status" value="1"/>
</dbReference>
<evidence type="ECO:0000256" key="2">
    <source>
        <dbReference type="ARBA" id="ARBA00022723"/>
    </source>
</evidence>
<dbReference type="InterPro" id="IPR029752">
    <property type="entry name" value="D-isomer_DH_CS1"/>
</dbReference>
<dbReference type="PANTHER" id="PTHR42683">
    <property type="entry name" value="ALDEHYDE REDUCTASE"/>
    <property type="match status" value="1"/>
</dbReference>
<sequence>MGIEFTVYKGSPEGKIVKSTTHKDDLSPNEVLVKVTHSGLCGTDAHHKHRDIVLGHEGVGIVQEIGKDVKGFQVGDRAGWGYEHDSCGRCEQCFSGQEIYCRERHIYALSDLDQGSFATHAVWKESFLFQIPEKLDSADAAPLMCGGATVFNTLHSYGVEASHRVGVVGVGGLGHLAIQFASKMGCEVVVFSGTNSKEEEARQLGAREFVAIKGVKKLSIKPVNHLLVTTSAQPDWTLYLSVMAPGGTIFPLGVSDGNLSIPYMPIISRGLRIQGVLVAARNVHNKMLQFAAFHGIKPIIQTFPLNVEGIEEAMHKLEKGQLRYRAVLIAQD</sequence>
<dbReference type="PROSITE" id="PS00065">
    <property type="entry name" value="D_2_HYDROXYACID_DH_1"/>
    <property type="match status" value="1"/>
</dbReference>
<reference evidence="7 8" key="1">
    <citation type="submission" date="2014-04" db="EMBL/GenBank/DDBJ databases">
        <authorList>
            <consortium name="DOE Joint Genome Institute"/>
            <person name="Kuo A."/>
            <person name="Tarkka M."/>
            <person name="Buscot F."/>
            <person name="Kohler A."/>
            <person name="Nagy L.G."/>
            <person name="Floudas D."/>
            <person name="Copeland A."/>
            <person name="Barry K.W."/>
            <person name="Cichocki N."/>
            <person name="Veneault-Fourrey C."/>
            <person name="LaButti K."/>
            <person name="Lindquist E.A."/>
            <person name="Lipzen A."/>
            <person name="Lundell T."/>
            <person name="Morin E."/>
            <person name="Murat C."/>
            <person name="Sun H."/>
            <person name="Tunlid A."/>
            <person name="Henrissat B."/>
            <person name="Grigoriev I.V."/>
            <person name="Hibbett D.S."/>
            <person name="Martin F."/>
            <person name="Nordberg H.P."/>
            <person name="Cantor M.N."/>
            <person name="Hua S.X."/>
        </authorList>
    </citation>
    <scope>NUCLEOTIDE SEQUENCE [LARGE SCALE GENOMIC DNA]</scope>
    <source>
        <strain evidence="7 8">F 1598</strain>
    </source>
</reference>
<feature type="domain" description="Enoyl reductase (ER)" evidence="6">
    <location>
        <begin position="10"/>
        <end position="328"/>
    </location>
</feature>
<dbReference type="InParanoid" id="A0A0C3G0E0"/>
<dbReference type="SUPFAM" id="SSF51735">
    <property type="entry name" value="NAD(P)-binding Rossmann-fold domains"/>
    <property type="match status" value="1"/>
</dbReference>
<dbReference type="Gene3D" id="3.40.50.720">
    <property type="entry name" value="NAD(P)-binding Rossmann-like Domain"/>
    <property type="match status" value="1"/>
</dbReference>
<evidence type="ECO:0000259" key="6">
    <source>
        <dbReference type="SMART" id="SM00829"/>
    </source>
</evidence>
<dbReference type="OrthoDB" id="1879366at2759"/>
<dbReference type="CDD" id="cd05283">
    <property type="entry name" value="CAD1"/>
    <property type="match status" value="1"/>
</dbReference>
<keyword evidence="4" id="KW-0560">Oxidoreductase</keyword>
<dbReference type="GO" id="GO:0016616">
    <property type="term" value="F:oxidoreductase activity, acting on the CH-OH group of donors, NAD or NADP as acceptor"/>
    <property type="evidence" value="ECO:0007669"/>
    <property type="project" value="InterPro"/>
</dbReference>
<dbReference type="GO" id="GO:0008270">
    <property type="term" value="F:zinc ion binding"/>
    <property type="evidence" value="ECO:0007669"/>
    <property type="project" value="InterPro"/>
</dbReference>
<keyword evidence="2 5" id="KW-0479">Metal-binding</keyword>
<dbReference type="EMBL" id="KN832988">
    <property type="protein sequence ID" value="KIM84101.1"/>
    <property type="molecule type" value="Genomic_DNA"/>
</dbReference>
<dbReference type="InterPro" id="IPR013154">
    <property type="entry name" value="ADH-like_N"/>
</dbReference>
<evidence type="ECO:0000256" key="5">
    <source>
        <dbReference type="RuleBase" id="RU361277"/>
    </source>
</evidence>
<dbReference type="PROSITE" id="PS00059">
    <property type="entry name" value="ADH_ZINC"/>
    <property type="match status" value="1"/>
</dbReference>
<dbReference type="Gene3D" id="3.90.180.10">
    <property type="entry name" value="Medium-chain alcohol dehydrogenases, catalytic domain"/>
    <property type="match status" value="1"/>
</dbReference>
<dbReference type="HOGENOM" id="CLU_026673_20_2_1"/>
<dbReference type="Pfam" id="PF08240">
    <property type="entry name" value="ADH_N"/>
    <property type="match status" value="1"/>
</dbReference>
<keyword evidence="3 5" id="KW-0862">Zinc</keyword>
<dbReference type="SUPFAM" id="SSF50129">
    <property type="entry name" value="GroES-like"/>
    <property type="match status" value="1"/>
</dbReference>
<organism evidence="7 8">
    <name type="scientific">Piloderma croceum (strain F 1598)</name>
    <dbReference type="NCBI Taxonomy" id="765440"/>
    <lineage>
        <taxon>Eukaryota</taxon>
        <taxon>Fungi</taxon>
        <taxon>Dikarya</taxon>
        <taxon>Basidiomycota</taxon>
        <taxon>Agaricomycotina</taxon>
        <taxon>Agaricomycetes</taxon>
        <taxon>Agaricomycetidae</taxon>
        <taxon>Atheliales</taxon>
        <taxon>Atheliaceae</taxon>
        <taxon>Piloderma</taxon>
    </lineage>
</organism>
<dbReference type="STRING" id="765440.A0A0C3G0E0"/>
<evidence type="ECO:0000256" key="1">
    <source>
        <dbReference type="ARBA" id="ARBA00001947"/>
    </source>
</evidence>
<protein>
    <recommendedName>
        <fullName evidence="6">Enoyl reductase (ER) domain-containing protein</fullName>
    </recommendedName>
</protein>
<dbReference type="InterPro" id="IPR047109">
    <property type="entry name" value="CAD-like"/>
</dbReference>
<comment type="cofactor">
    <cofactor evidence="1 5">
        <name>Zn(2+)</name>
        <dbReference type="ChEBI" id="CHEBI:29105"/>
    </cofactor>
</comment>
<dbReference type="InterPro" id="IPR002328">
    <property type="entry name" value="ADH_Zn_CS"/>
</dbReference>
<gene>
    <name evidence="7" type="ORF">PILCRDRAFT_818403</name>
</gene>
<accession>A0A0C3G0E0</accession>
<dbReference type="InterPro" id="IPR036291">
    <property type="entry name" value="NAD(P)-bd_dom_sf"/>
</dbReference>
<proteinExistence type="inferred from homology"/>
<dbReference type="InterPro" id="IPR013149">
    <property type="entry name" value="ADH-like_C"/>
</dbReference>